<keyword evidence="3" id="KW-0732">Signal</keyword>
<dbReference type="InterPro" id="IPR003409">
    <property type="entry name" value="MORN"/>
</dbReference>
<feature type="signal peptide" evidence="3">
    <location>
        <begin position="1"/>
        <end position="19"/>
    </location>
</feature>
<dbReference type="Gene3D" id="3.30.2010.10">
    <property type="entry name" value="Metalloproteases ('zincins'), catalytic domain"/>
    <property type="match status" value="1"/>
</dbReference>
<dbReference type="Proteomes" id="UP000557307">
    <property type="component" value="Unassembled WGS sequence"/>
</dbReference>
<keyword evidence="1" id="KW-0677">Repeat</keyword>
<evidence type="ECO:0000256" key="2">
    <source>
        <dbReference type="SAM" id="MobiDB-lite"/>
    </source>
</evidence>
<gene>
    <name evidence="4" type="ORF">HNQ92_005506</name>
</gene>
<keyword evidence="5" id="KW-1185">Reference proteome</keyword>
<comment type="caution">
    <text evidence="4">The sequence shown here is derived from an EMBL/GenBank/DDBJ whole genome shotgun (WGS) entry which is preliminary data.</text>
</comment>
<organism evidence="4 5">
    <name type="scientific">Rhabdobacter roseus</name>
    <dbReference type="NCBI Taxonomy" id="1655419"/>
    <lineage>
        <taxon>Bacteria</taxon>
        <taxon>Pseudomonadati</taxon>
        <taxon>Bacteroidota</taxon>
        <taxon>Cytophagia</taxon>
        <taxon>Cytophagales</taxon>
        <taxon>Cytophagaceae</taxon>
        <taxon>Rhabdobacter</taxon>
    </lineage>
</organism>
<name>A0A840U179_9BACT</name>
<sequence>MKKSFVLMMGVCLGGAVMAQEGPTDGQLLLVHDPNAFVCHYVSGGISSPQDICKYISFTSNRHAERVVERILQTVGLNRNFVVVECPETDNCFATVVEGKRFIIYDSKFMKQIESITKTDWSAISIVAHEIGHHLQGHTIDGMGSRPQKELEADRFSGFVLHQLGASLDESLIAIRTLADHESTDTHPGRPVRVEAIRKGWDEAERMYPRWNKNGQPPVATASAGTPRAVYQRPSSSSSNRAVEIETDVTVYAKPKGCASGDCLNGLGILVRENQERYEGEFRNGQKHGTGVMFYPDGTLRYKGEFAQDQRSGKGTYYFTNGDKYVGDFQRNVPHGKGTYHYSDGERFVGTFRTGVREGYGVLYRKNGTREVGYYENDEKLK</sequence>
<dbReference type="Pfam" id="PF02493">
    <property type="entry name" value="MORN"/>
    <property type="match status" value="4"/>
</dbReference>
<accession>A0A840U179</accession>
<dbReference type="SUPFAM" id="SSF82185">
    <property type="entry name" value="Histone H3 K4-specific methyltransferase SET7/9 N-terminal domain"/>
    <property type="match status" value="1"/>
</dbReference>
<evidence type="ECO:0000256" key="1">
    <source>
        <dbReference type="ARBA" id="ARBA00022737"/>
    </source>
</evidence>
<dbReference type="Gene3D" id="2.20.110.10">
    <property type="entry name" value="Histone H3 K4-specific methyltransferase SET7/9 N-terminal domain"/>
    <property type="match status" value="2"/>
</dbReference>
<reference evidence="4 5" key="1">
    <citation type="submission" date="2020-08" db="EMBL/GenBank/DDBJ databases">
        <title>Genomic Encyclopedia of Type Strains, Phase IV (KMG-IV): sequencing the most valuable type-strain genomes for metagenomic binning, comparative biology and taxonomic classification.</title>
        <authorList>
            <person name="Goeker M."/>
        </authorList>
    </citation>
    <scope>NUCLEOTIDE SEQUENCE [LARGE SCALE GENOMIC DNA]</scope>
    <source>
        <strain evidence="4 5">DSM 105074</strain>
    </source>
</reference>
<dbReference type="PANTHER" id="PTHR43215:SF14">
    <property type="entry name" value="RADIAL SPOKE HEAD 1 HOMOLOG"/>
    <property type="match status" value="1"/>
</dbReference>
<evidence type="ECO:0008006" key="6">
    <source>
        <dbReference type="Google" id="ProtNLM"/>
    </source>
</evidence>
<dbReference type="RefSeq" id="WP_343063053.1">
    <property type="nucleotide sequence ID" value="NZ_JACHGF010000016.1"/>
</dbReference>
<dbReference type="AlphaFoldDB" id="A0A840U179"/>
<dbReference type="EMBL" id="JACHGF010000016">
    <property type="protein sequence ID" value="MBB5287343.1"/>
    <property type="molecule type" value="Genomic_DNA"/>
</dbReference>
<proteinExistence type="predicted"/>
<dbReference type="SMART" id="SM00698">
    <property type="entry name" value="MORN"/>
    <property type="match status" value="4"/>
</dbReference>
<evidence type="ECO:0000313" key="4">
    <source>
        <dbReference type="EMBL" id="MBB5287343.1"/>
    </source>
</evidence>
<dbReference type="PANTHER" id="PTHR43215">
    <property type="entry name" value="RADIAL SPOKE HEAD 1 HOMOLOG"/>
    <property type="match status" value="1"/>
</dbReference>
<feature type="chain" id="PRO_5032645410" description="MORN repeat protein" evidence="3">
    <location>
        <begin position="20"/>
        <end position="382"/>
    </location>
</feature>
<protein>
    <recommendedName>
        <fullName evidence="6">MORN repeat protein</fullName>
    </recommendedName>
</protein>
<evidence type="ECO:0000256" key="3">
    <source>
        <dbReference type="SAM" id="SignalP"/>
    </source>
</evidence>
<evidence type="ECO:0000313" key="5">
    <source>
        <dbReference type="Proteomes" id="UP000557307"/>
    </source>
</evidence>
<feature type="region of interest" description="Disordered" evidence="2">
    <location>
        <begin position="209"/>
        <end position="241"/>
    </location>
</feature>